<dbReference type="FunFam" id="2.60.40.60:FF:000006">
    <property type="entry name" value="Protocadherin alpha 2"/>
    <property type="match status" value="1"/>
</dbReference>
<dbReference type="Pfam" id="PF00028">
    <property type="entry name" value="Cadherin"/>
    <property type="match status" value="5"/>
</dbReference>
<keyword evidence="9 13" id="KW-0472">Membrane</keyword>
<dbReference type="Pfam" id="PF08266">
    <property type="entry name" value="Cadherin_2"/>
    <property type="match status" value="1"/>
</dbReference>
<feature type="domain" description="Cadherin" evidence="14">
    <location>
        <begin position="360"/>
        <end position="456"/>
    </location>
</feature>
<proteinExistence type="predicted"/>
<evidence type="ECO:0000256" key="6">
    <source>
        <dbReference type="ARBA" id="ARBA00022837"/>
    </source>
</evidence>
<feature type="transmembrane region" description="Helical" evidence="13">
    <location>
        <begin position="691"/>
        <end position="715"/>
    </location>
</feature>
<protein>
    <submittedName>
        <fullName evidence="15">Protocadherin gamma-C5-like isoform X17</fullName>
    </submittedName>
</protein>
<dbReference type="SMR" id="A0A9Q9WRR7"/>
<keyword evidence="8 13" id="KW-1133">Transmembrane helix</keyword>
<reference evidence="15" key="1">
    <citation type="submission" date="2025-08" db="UniProtKB">
        <authorList>
            <consortium name="RefSeq"/>
        </authorList>
    </citation>
    <scope>IDENTIFICATION</scope>
    <source>
        <tissue evidence="15">Muscle</tissue>
    </source>
</reference>
<dbReference type="PROSITE" id="PS50268">
    <property type="entry name" value="CADHERIN_2"/>
    <property type="match status" value="6"/>
</dbReference>
<sequence>MENKELFQRHLDWAAVWIVLNSLCFATHASELLYSTAEESKPGTIVGHLTKDLGMDVHIILLREMRIISESNAKYFDVDLTSGTLVVKQTIDRESMCGGSLHCHTRIQISLQNPLEMHSVTVEIVDVNDNAPHFQSRNTSLEISEAAAPGTIFRLESAHDPDVGVNSLRAYFLSQNGCFMLKVETKSDGSKIPILVLNKPLDREKTSEFRLILTAVDGGSPEKSGNSAIFINVLDVNDNAPQFHSPTKRITLLENSPHRTLVATLNASDADHGQNGEITYTFDKYTPDNVLKLFSVDSMTGEIRVTGLVDHELANVYDVTVLARDKGIPPMEGSCNIKIEIIDVNDNTPAISINVVSPVISENVSSGTVIALIKVKDEDTGENGDVTVHIPYGLPFKMSSPYKGLFTLMTDSLLDREAVAEYTITVTATDSGSPPRSSQESFVLRLSDVNDNPPVFSQPSYSADIAENNVPNAPLLSVSASDPDVGENSTIYFSILESEALGRSVSSYVYINPDSGQIYAMRKFDYEQLNAFQFIVQVHDRGTPAQSSNTTVNVFIIDQNDHPPVLIYPAPPSVGTLQFLVPSTAGIGHLLNRITFVDGDSGHNAWLFYSLSGLDAEMFHIGAHTGELRTARTLTEEDSKSVFSFIVIVKDNGRPSLSASVVVNITLAEKASEVSSERRRSTSKSPKVSDLTLYLIITLSFVITVSFLVIIFVVVRWLSHHGYIMCLMQKLGFKHTPREHQHNDLHLQLNTDGPIRYLEVVGASRDFNKHTYTHGFSTISSRSDFVFVKAPQSTLGMRLSKRLFTHSLMKQNPPNADWRFPPNQRPGPSGQHRFHTLQQRWTPYEKSRAGARPDEAGAGAGVIAGTGPWPNPPTEAEQLQALMAAANEASEATATLGPRYNPQYGPDYRQNVYIPGSTATLTANPQQQVPQQALPPPQALPPVEAPKAAQTPASKKKSTKKDKK</sequence>
<dbReference type="Pfam" id="PF15974">
    <property type="entry name" value="Cadherin_tail"/>
    <property type="match status" value="1"/>
</dbReference>
<feature type="domain" description="Cadherin" evidence="14">
    <location>
        <begin position="573"/>
        <end position="688"/>
    </location>
</feature>
<keyword evidence="4" id="KW-0732">Signal</keyword>
<dbReference type="GeneID" id="109097792"/>
<dbReference type="InterPro" id="IPR020894">
    <property type="entry name" value="Cadherin_CS"/>
</dbReference>
<evidence type="ECO:0000313" key="15">
    <source>
        <dbReference type="RefSeq" id="XP_042588363.1"/>
    </source>
</evidence>
<keyword evidence="7" id="KW-0130">Cell adhesion</keyword>
<dbReference type="PANTHER" id="PTHR24028:SF264">
    <property type="entry name" value="PROTOCADHERIN 1 GAMMA 32"/>
    <property type="match status" value="1"/>
</dbReference>
<feature type="region of interest" description="Disordered" evidence="12">
    <location>
        <begin position="915"/>
        <end position="964"/>
    </location>
</feature>
<keyword evidence="5" id="KW-0677">Repeat</keyword>
<gene>
    <name evidence="15" type="primary">LOC109097792</name>
</gene>
<name>A0A9Q9WRR7_CYPCA</name>
<evidence type="ECO:0000259" key="14">
    <source>
        <dbReference type="PROSITE" id="PS50268"/>
    </source>
</evidence>
<feature type="compositionally biased region" description="Basic residues" evidence="12">
    <location>
        <begin position="954"/>
        <end position="964"/>
    </location>
</feature>
<feature type="domain" description="Cadherin" evidence="14">
    <location>
        <begin position="244"/>
        <end position="351"/>
    </location>
</feature>
<dbReference type="InterPro" id="IPR013164">
    <property type="entry name" value="Cadherin_N"/>
</dbReference>
<dbReference type="FunFam" id="2.60.40.60:FF:000018">
    <property type="entry name" value="Protocadherin gamma c3"/>
    <property type="match status" value="1"/>
</dbReference>
<evidence type="ECO:0000256" key="2">
    <source>
        <dbReference type="ARBA" id="ARBA00022475"/>
    </source>
</evidence>
<dbReference type="CDD" id="cd11304">
    <property type="entry name" value="Cadherin_repeat"/>
    <property type="match status" value="6"/>
</dbReference>
<evidence type="ECO:0000256" key="7">
    <source>
        <dbReference type="ARBA" id="ARBA00022889"/>
    </source>
</evidence>
<dbReference type="SMART" id="SM00112">
    <property type="entry name" value="CA"/>
    <property type="match status" value="6"/>
</dbReference>
<keyword evidence="6 11" id="KW-0106">Calcium</keyword>
<feature type="domain" description="Cadherin" evidence="14">
    <location>
        <begin position="457"/>
        <end position="566"/>
    </location>
</feature>
<evidence type="ECO:0000256" key="1">
    <source>
        <dbReference type="ARBA" id="ARBA00004251"/>
    </source>
</evidence>
<dbReference type="FunFam" id="2.60.40.60:FF:000004">
    <property type="entry name" value="Protocadherin 1 gamma 2"/>
    <property type="match status" value="1"/>
</dbReference>
<keyword evidence="2" id="KW-1003">Cell membrane</keyword>
<evidence type="ECO:0000256" key="11">
    <source>
        <dbReference type="PROSITE-ProRule" id="PRU00043"/>
    </source>
</evidence>
<evidence type="ECO:0000256" key="9">
    <source>
        <dbReference type="ARBA" id="ARBA00023136"/>
    </source>
</evidence>
<keyword evidence="3 13" id="KW-0812">Transmembrane</keyword>
<dbReference type="GO" id="GO:0005509">
    <property type="term" value="F:calcium ion binding"/>
    <property type="evidence" value="ECO:0007669"/>
    <property type="project" value="UniProtKB-UniRule"/>
</dbReference>
<feature type="domain" description="Cadherin" evidence="14">
    <location>
        <begin position="135"/>
        <end position="243"/>
    </location>
</feature>
<dbReference type="RefSeq" id="XP_042588363.1">
    <property type="nucleotide sequence ID" value="XM_042732429.1"/>
</dbReference>
<dbReference type="GO" id="GO:0007156">
    <property type="term" value="P:homophilic cell adhesion via plasma membrane adhesion molecules"/>
    <property type="evidence" value="ECO:0007669"/>
    <property type="project" value="InterPro"/>
</dbReference>
<organism evidence="15">
    <name type="scientific">Cyprinus carpio</name>
    <name type="common">Common carp</name>
    <dbReference type="NCBI Taxonomy" id="7962"/>
    <lineage>
        <taxon>Eukaryota</taxon>
        <taxon>Metazoa</taxon>
        <taxon>Chordata</taxon>
        <taxon>Craniata</taxon>
        <taxon>Vertebrata</taxon>
        <taxon>Euteleostomi</taxon>
        <taxon>Actinopterygii</taxon>
        <taxon>Neopterygii</taxon>
        <taxon>Teleostei</taxon>
        <taxon>Ostariophysi</taxon>
        <taxon>Cypriniformes</taxon>
        <taxon>Cyprinidae</taxon>
        <taxon>Cyprininae</taxon>
        <taxon>Cyprinus</taxon>
    </lineage>
</organism>
<dbReference type="GO" id="GO:0005886">
    <property type="term" value="C:plasma membrane"/>
    <property type="evidence" value="ECO:0007669"/>
    <property type="project" value="UniProtKB-SubCell"/>
</dbReference>
<dbReference type="PROSITE" id="PS00232">
    <property type="entry name" value="CADHERIN_1"/>
    <property type="match status" value="3"/>
</dbReference>
<comment type="subcellular location">
    <subcellularLocation>
        <location evidence="1">Cell membrane</location>
        <topology evidence="1">Single-pass type I membrane protein</topology>
    </subcellularLocation>
</comment>
<accession>A0A9Q9WRR7</accession>
<evidence type="ECO:0000256" key="8">
    <source>
        <dbReference type="ARBA" id="ARBA00022989"/>
    </source>
</evidence>
<evidence type="ECO:0000256" key="3">
    <source>
        <dbReference type="ARBA" id="ARBA00022692"/>
    </source>
</evidence>
<feature type="domain" description="Cadherin" evidence="14">
    <location>
        <begin position="69"/>
        <end position="134"/>
    </location>
</feature>
<evidence type="ECO:0000256" key="5">
    <source>
        <dbReference type="ARBA" id="ARBA00022737"/>
    </source>
</evidence>
<dbReference type="FunFam" id="2.60.40.60:FF:000002">
    <property type="entry name" value="Protocadherin alpha 2"/>
    <property type="match status" value="1"/>
</dbReference>
<dbReference type="PANTHER" id="PTHR24028">
    <property type="entry name" value="CADHERIN-87A"/>
    <property type="match status" value="1"/>
</dbReference>
<evidence type="ECO:0000256" key="12">
    <source>
        <dbReference type="SAM" id="MobiDB-lite"/>
    </source>
</evidence>
<dbReference type="InterPro" id="IPR050174">
    <property type="entry name" value="Protocadherin/Cadherin-CA"/>
</dbReference>
<dbReference type="FunFam" id="2.60.40.60:FF:000001">
    <property type="entry name" value="Protocadherin alpha 2"/>
    <property type="match status" value="1"/>
</dbReference>
<evidence type="ECO:0000256" key="13">
    <source>
        <dbReference type="SAM" id="Phobius"/>
    </source>
</evidence>
<dbReference type="Proteomes" id="UP001155660">
    <property type="component" value="Chromosome B10"/>
</dbReference>
<dbReference type="AlphaFoldDB" id="A0A9Q9WRR7"/>
<dbReference type="InterPro" id="IPR002126">
    <property type="entry name" value="Cadherin-like_dom"/>
</dbReference>
<evidence type="ECO:0000256" key="4">
    <source>
        <dbReference type="ARBA" id="ARBA00022729"/>
    </source>
</evidence>
<dbReference type="InterPro" id="IPR031904">
    <property type="entry name" value="Cadherin_CBD"/>
</dbReference>
<feature type="compositionally biased region" description="Pro residues" evidence="12">
    <location>
        <begin position="933"/>
        <end position="944"/>
    </location>
</feature>
<keyword evidence="10" id="KW-0325">Glycoprotein</keyword>
<evidence type="ECO:0000256" key="10">
    <source>
        <dbReference type="ARBA" id="ARBA00023180"/>
    </source>
</evidence>
<dbReference type="FunFam" id="2.60.40.60:FF:000587">
    <property type="entry name" value="Protocadherin 1 gamma 32"/>
    <property type="match status" value="1"/>
</dbReference>